<feature type="non-terminal residue" evidence="2">
    <location>
        <position position="1"/>
    </location>
</feature>
<name>X0Y5Q5_9ZZZZ</name>
<sequence>NRNTTRAKNWTLNILETIYNILGRKNGNVRTLLDDMDAIVKNINEEETNLKSLLEHIEKERVTEDTQVNRTIMILEDEAKKIIYKESEDAYRFFSEKYLGWRKRKATINFQKSVTKKFQEHILKAIDTF</sequence>
<comment type="caution">
    <text evidence="2">The sequence shown here is derived from an EMBL/GenBank/DDBJ whole genome shotgun (WGS) entry which is preliminary data.</text>
</comment>
<accession>X0Y5Q5</accession>
<dbReference type="AlphaFoldDB" id="X0Y5Q5"/>
<evidence type="ECO:0000313" key="2">
    <source>
        <dbReference type="EMBL" id="GAG42627.1"/>
    </source>
</evidence>
<dbReference type="EMBL" id="BARS01057714">
    <property type="protein sequence ID" value="GAG42627.1"/>
    <property type="molecule type" value="Genomic_DNA"/>
</dbReference>
<keyword evidence="1" id="KW-0175">Coiled coil</keyword>
<protein>
    <submittedName>
        <fullName evidence="2">Uncharacterized protein</fullName>
    </submittedName>
</protein>
<gene>
    <name evidence="2" type="ORF">S01H1_84506</name>
</gene>
<feature type="non-terminal residue" evidence="2">
    <location>
        <position position="129"/>
    </location>
</feature>
<organism evidence="2">
    <name type="scientific">marine sediment metagenome</name>
    <dbReference type="NCBI Taxonomy" id="412755"/>
    <lineage>
        <taxon>unclassified sequences</taxon>
        <taxon>metagenomes</taxon>
        <taxon>ecological metagenomes</taxon>
    </lineage>
</organism>
<evidence type="ECO:0000256" key="1">
    <source>
        <dbReference type="SAM" id="Coils"/>
    </source>
</evidence>
<reference evidence="2" key="1">
    <citation type="journal article" date="2014" name="Front. Microbiol.">
        <title>High frequency of phylogenetically diverse reductive dehalogenase-homologous genes in deep subseafloor sedimentary metagenomes.</title>
        <authorList>
            <person name="Kawai M."/>
            <person name="Futagami T."/>
            <person name="Toyoda A."/>
            <person name="Takaki Y."/>
            <person name="Nishi S."/>
            <person name="Hori S."/>
            <person name="Arai W."/>
            <person name="Tsubouchi T."/>
            <person name="Morono Y."/>
            <person name="Uchiyama I."/>
            <person name="Ito T."/>
            <person name="Fujiyama A."/>
            <person name="Inagaki F."/>
            <person name="Takami H."/>
        </authorList>
    </citation>
    <scope>NUCLEOTIDE SEQUENCE</scope>
    <source>
        <strain evidence="2">Expedition CK06-06</strain>
    </source>
</reference>
<proteinExistence type="predicted"/>
<feature type="coiled-coil region" evidence="1">
    <location>
        <begin position="36"/>
        <end position="63"/>
    </location>
</feature>